<dbReference type="OrthoDB" id="132045at2157"/>
<evidence type="ECO:0000259" key="1">
    <source>
        <dbReference type="Pfam" id="PF01637"/>
    </source>
</evidence>
<gene>
    <name evidence="3" type="ordered locus">Vdis_1072</name>
</gene>
<dbReference type="STRING" id="572478.Vdis_1072"/>
<reference evidence="4" key="2">
    <citation type="journal article" date="2010" name="Stand. Genomic Sci.">
        <title>Complete genome sequence of Vulcanisaeta distributa type strain (IC-017T).</title>
        <authorList>
            <person name="Mavromatis K."/>
            <person name="Sikorski J."/>
            <person name="Pabst E."/>
            <person name="Teshima H."/>
            <person name="Lapidus A."/>
            <person name="Lucas S."/>
            <person name="Nolan M."/>
            <person name="Glavina Del Rio T."/>
            <person name="Cheng J."/>
            <person name="Bruce D."/>
            <person name="Goodwin L."/>
            <person name="Pitluck S."/>
            <person name="Liolios K."/>
            <person name="Ivanova N."/>
            <person name="Mikhailova N."/>
            <person name="Pati A."/>
            <person name="Chen A."/>
            <person name="Palaniappan K."/>
            <person name="Land M."/>
            <person name="Hauser L."/>
            <person name="Chang Y."/>
            <person name="Jeffries C."/>
            <person name="Rohde M."/>
            <person name="Spring S."/>
            <person name="Goker M."/>
            <person name="Wirth R."/>
            <person name="Woyke T."/>
            <person name="Bristow J."/>
            <person name="Eisen J."/>
            <person name="Markowitz V."/>
            <person name="Hugenholtz P."/>
            <person name="Klenk H."/>
            <person name="Kyrpides N."/>
        </authorList>
    </citation>
    <scope>NUCLEOTIDE SEQUENCE [LARGE SCALE GENOMIC DNA]</scope>
    <source>
        <strain evidence="4">DSM 14429 / JCM 11212 / NBRC 100878 / IC-017</strain>
    </source>
</reference>
<reference evidence="3 4" key="1">
    <citation type="journal article" date="2010" name="Stand. Genomic Sci.">
        <title>Complete genome sequence of Vulcanisaeta distributa type strain (IC-017).</title>
        <authorList>
            <person name="Mavromatis K."/>
            <person name="Sikorski J."/>
            <person name="Pabst E."/>
            <person name="Teshima H."/>
            <person name="Lapidus A."/>
            <person name="Lucas S."/>
            <person name="Nolan M."/>
            <person name="Glavina Del Rio T."/>
            <person name="Cheng J.F."/>
            <person name="Bruce D."/>
            <person name="Goodwin L."/>
            <person name="Pitluck S."/>
            <person name="Liolios K."/>
            <person name="Ivanova N."/>
            <person name="Mikhailova N."/>
            <person name="Pati A."/>
            <person name="Chen A."/>
            <person name="Palaniappan K."/>
            <person name="Land M."/>
            <person name="Hauser L."/>
            <person name="Chang Y.J."/>
            <person name="Jeffries C.D."/>
            <person name="Rohde M."/>
            <person name="Spring S."/>
            <person name="Goker M."/>
            <person name="Wirth R."/>
            <person name="Woyke T."/>
            <person name="Bristow J."/>
            <person name="Eisen J.A."/>
            <person name="Markowitz V."/>
            <person name="Hugenholtz P."/>
            <person name="Klenk H.P."/>
            <person name="Kyrpides N.C."/>
        </authorList>
    </citation>
    <scope>NUCLEOTIDE SEQUENCE [LARGE SCALE GENOMIC DNA]</scope>
    <source>
        <strain evidence="4">DSM 14429 / JCM 11212 / NBRC 100878 / IC-017</strain>
    </source>
</reference>
<organism evidence="3 4">
    <name type="scientific">Vulcanisaeta distributa (strain DSM 14429 / JCM 11212 / NBRC 100878 / IC-017)</name>
    <dbReference type="NCBI Taxonomy" id="572478"/>
    <lineage>
        <taxon>Archaea</taxon>
        <taxon>Thermoproteota</taxon>
        <taxon>Thermoprotei</taxon>
        <taxon>Thermoproteales</taxon>
        <taxon>Thermoproteaceae</taxon>
        <taxon>Vulcanisaeta</taxon>
    </lineage>
</organism>
<protein>
    <submittedName>
        <fullName evidence="3">ATPase</fullName>
    </submittedName>
</protein>
<dbReference type="Pfam" id="PF21100">
    <property type="entry name" value="WHD_MCM"/>
    <property type="match status" value="1"/>
</dbReference>
<dbReference type="Pfam" id="PF01637">
    <property type="entry name" value="ATPase_2"/>
    <property type="match status" value="1"/>
</dbReference>
<dbReference type="PANTHER" id="PTHR34301">
    <property type="entry name" value="DNA-BINDING PROTEIN-RELATED"/>
    <property type="match status" value="1"/>
</dbReference>
<dbReference type="Proteomes" id="UP000006681">
    <property type="component" value="Chromosome"/>
</dbReference>
<evidence type="ECO:0000313" key="3">
    <source>
        <dbReference type="EMBL" id="ADN50460.1"/>
    </source>
</evidence>
<sequence length="371" mass="42310">MLFSLEPKVNRKDLYDRDRELNELREGVHRGNKLIAIYGIRRIGKTSLVKAFLSDLSYPYVLVDVRQVYFIEGNVNASNLVKYIINGFKGFMGMGERLWESFRDALRGIGWVRVGAGGVEVKLSRKSRVNLIELLNVIDGWCERNSTRFILVFDEAQYMRFSNVKYDGVLAWAYDNLGNITFIVTGSEVGVLRDFLRIDDPQAPLYGRYIKEIYVDRFSKDAGLDFLRRGFAELGIEVSEGELEEVYERLDGIVGWLTLYGYLRGVEGLSHREALDRVFSDGVKLVLSELDEVIRPSRARYLAILNAVAHGLNTWSEIRRYVEVKTGEISDTVFNRLMRNLVKYGYLSRVGDNYVIPDPVVAKAVVEAGIG</sequence>
<dbReference type="Gene3D" id="1.10.8.60">
    <property type="match status" value="1"/>
</dbReference>
<dbReference type="InterPro" id="IPR036388">
    <property type="entry name" value="WH-like_DNA-bd_sf"/>
</dbReference>
<keyword evidence="4" id="KW-1185">Reference proteome</keyword>
<dbReference type="SUPFAM" id="SSF52540">
    <property type="entry name" value="P-loop containing nucleoside triphosphate hydrolases"/>
    <property type="match status" value="1"/>
</dbReference>
<dbReference type="EMBL" id="CP002100">
    <property type="protein sequence ID" value="ADN50460.1"/>
    <property type="molecule type" value="Genomic_DNA"/>
</dbReference>
<evidence type="ECO:0000313" key="4">
    <source>
        <dbReference type="Proteomes" id="UP000006681"/>
    </source>
</evidence>
<dbReference type="HOGENOM" id="CLU_061108_0_0_2"/>
<dbReference type="GO" id="GO:0005524">
    <property type="term" value="F:ATP binding"/>
    <property type="evidence" value="ECO:0007669"/>
    <property type="project" value="InterPro"/>
</dbReference>
<proteinExistence type="predicted"/>
<dbReference type="InterPro" id="IPR036390">
    <property type="entry name" value="WH_DNA-bd_sf"/>
</dbReference>
<feature type="domain" description="ATPase" evidence="1">
    <location>
        <begin position="15"/>
        <end position="257"/>
    </location>
</feature>
<dbReference type="SUPFAM" id="SSF46785">
    <property type="entry name" value="Winged helix' DNA-binding domain"/>
    <property type="match status" value="1"/>
</dbReference>
<dbReference type="PANTHER" id="PTHR34301:SF8">
    <property type="entry name" value="ATPASE DOMAIN-CONTAINING PROTEIN"/>
    <property type="match status" value="1"/>
</dbReference>
<accession>E1QQG5</accession>
<name>E1QQG5_VULDI</name>
<dbReference type="InterPro" id="IPR048907">
    <property type="entry name" value="WHD_MCM_arc"/>
</dbReference>
<dbReference type="Gene3D" id="3.40.50.300">
    <property type="entry name" value="P-loop containing nucleotide triphosphate hydrolases"/>
    <property type="match status" value="1"/>
</dbReference>
<feature type="domain" description="MCM C-terminal" evidence="2">
    <location>
        <begin position="298"/>
        <end position="354"/>
    </location>
</feature>
<dbReference type="eggNOG" id="arCOG03169">
    <property type="taxonomic scope" value="Archaea"/>
</dbReference>
<dbReference type="InterPro" id="IPR027417">
    <property type="entry name" value="P-loop_NTPase"/>
</dbReference>
<dbReference type="GeneID" id="9752003"/>
<dbReference type="RefSeq" id="WP_013336185.1">
    <property type="nucleotide sequence ID" value="NC_014537.1"/>
</dbReference>
<dbReference type="AlphaFoldDB" id="E1QQG5"/>
<evidence type="ECO:0000259" key="2">
    <source>
        <dbReference type="Pfam" id="PF21100"/>
    </source>
</evidence>
<dbReference type="Gene3D" id="1.10.10.10">
    <property type="entry name" value="Winged helix-like DNA-binding domain superfamily/Winged helix DNA-binding domain"/>
    <property type="match status" value="1"/>
</dbReference>
<dbReference type="InterPro" id="IPR011579">
    <property type="entry name" value="ATPase_dom"/>
</dbReference>
<dbReference type="KEGG" id="vdi:Vdis_1072"/>